<feature type="domain" description="NADP-dependent oxidoreductase" evidence="2">
    <location>
        <begin position="15"/>
        <end position="311"/>
    </location>
</feature>
<dbReference type="InterPro" id="IPR023210">
    <property type="entry name" value="NADP_OxRdtase_dom"/>
</dbReference>
<name>Q11JQ2_CHESB</name>
<dbReference type="GO" id="GO:0005829">
    <property type="term" value="C:cytosol"/>
    <property type="evidence" value="ECO:0007669"/>
    <property type="project" value="UniProtKB-ARBA"/>
</dbReference>
<dbReference type="FunFam" id="3.20.20.100:FF:000004">
    <property type="entry name" value="Oxidoreductase, aldo/keto reductase"/>
    <property type="match status" value="1"/>
</dbReference>
<dbReference type="eggNOG" id="COG0667">
    <property type="taxonomic scope" value="Bacteria"/>
</dbReference>
<dbReference type="PANTHER" id="PTHR43364">
    <property type="entry name" value="NADH-SPECIFIC METHYLGLYOXAL REDUCTASE-RELATED"/>
    <property type="match status" value="1"/>
</dbReference>
<protein>
    <submittedName>
        <fullName evidence="3">Aldo/keto reductase</fullName>
    </submittedName>
</protein>
<reference evidence="3" key="1">
    <citation type="submission" date="2006-06" db="EMBL/GenBank/DDBJ databases">
        <title>Complete sequence of chromosome of Chelativorans sp. BNC1.</title>
        <authorList>
            <consortium name="US DOE Joint Genome Institute"/>
            <person name="Copeland A."/>
            <person name="Lucas S."/>
            <person name="Lapidus A."/>
            <person name="Barry K."/>
            <person name="Detter J.C."/>
            <person name="Glavina del Rio T."/>
            <person name="Hammon N."/>
            <person name="Israni S."/>
            <person name="Dalin E."/>
            <person name="Tice H."/>
            <person name="Pitluck S."/>
            <person name="Chertkov O."/>
            <person name="Brettin T."/>
            <person name="Bruce D."/>
            <person name="Han C."/>
            <person name="Tapia R."/>
            <person name="Gilna P."/>
            <person name="Schmutz J."/>
            <person name="Larimer F."/>
            <person name="Land M."/>
            <person name="Hauser L."/>
            <person name="Kyrpides N."/>
            <person name="Mikhailova N."/>
            <person name="Richardson P."/>
        </authorList>
    </citation>
    <scope>NUCLEOTIDE SEQUENCE</scope>
    <source>
        <strain evidence="3">BNC1</strain>
    </source>
</reference>
<dbReference type="PANTHER" id="PTHR43364:SF6">
    <property type="entry name" value="OXIDOREDUCTASE-RELATED"/>
    <property type="match status" value="1"/>
</dbReference>
<organism evidence="3">
    <name type="scientific">Chelativorans sp. (strain BNC1)</name>
    <dbReference type="NCBI Taxonomy" id="266779"/>
    <lineage>
        <taxon>Bacteria</taxon>
        <taxon>Pseudomonadati</taxon>
        <taxon>Pseudomonadota</taxon>
        <taxon>Alphaproteobacteria</taxon>
        <taxon>Hyphomicrobiales</taxon>
        <taxon>Phyllobacteriaceae</taxon>
        <taxon>Chelativorans</taxon>
    </lineage>
</organism>
<evidence type="ECO:0000259" key="2">
    <source>
        <dbReference type="Pfam" id="PF00248"/>
    </source>
</evidence>
<dbReference type="KEGG" id="mes:Meso_0976"/>
<evidence type="ECO:0000256" key="1">
    <source>
        <dbReference type="ARBA" id="ARBA00023002"/>
    </source>
</evidence>
<keyword evidence="1" id="KW-0560">Oxidoreductase</keyword>
<dbReference type="EMBL" id="CP000390">
    <property type="protein sequence ID" value="ABG62373.1"/>
    <property type="molecule type" value="Genomic_DNA"/>
</dbReference>
<dbReference type="GO" id="GO:0016491">
    <property type="term" value="F:oxidoreductase activity"/>
    <property type="evidence" value="ECO:0007669"/>
    <property type="project" value="UniProtKB-KW"/>
</dbReference>
<accession>Q11JQ2</accession>
<dbReference type="PRINTS" id="PR00069">
    <property type="entry name" value="ALDKETRDTASE"/>
</dbReference>
<proteinExistence type="predicted"/>
<gene>
    <name evidence="3" type="ordered locus">Meso_0976</name>
</gene>
<sequence>MKLRRLGRTDIQIAPLILGTNVVGWTADEKTSFTILDAFVAEGFSAIDTADSYSRWVPGNDSDSEKIIGRWLKERGNRDKVHIFTKVGSDMGQGKKDLSAKWIEQEVDTSLKRLQTDYIDLYQSHWPDPTVTHEETLSAYDRLIKAGKVRYIGTCNYDAKLLSAALAASKEKELPRYETLQNEYNLYTRGQYEGEVQELVLREGLSLMSYFSLASGFLTGKYRSEADYGKSPRGKGMARYLDSKGVRLLEAMDKVAANTGAAHAEIALAWINAQPGVAAPIASATSVGQLQSLIRGARLALSEDDLGLLRQAGK</sequence>
<dbReference type="STRING" id="266779.Meso_0976"/>
<evidence type="ECO:0000313" key="3">
    <source>
        <dbReference type="EMBL" id="ABG62373.1"/>
    </source>
</evidence>
<dbReference type="Gene3D" id="3.20.20.100">
    <property type="entry name" value="NADP-dependent oxidoreductase domain"/>
    <property type="match status" value="1"/>
</dbReference>
<dbReference type="Pfam" id="PF00248">
    <property type="entry name" value="Aldo_ket_red"/>
    <property type="match status" value="1"/>
</dbReference>
<dbReference type="HOGENOM" id="CLU_023205_2_0_5"/>
<dbReference type="AlphaFoldDB" id="Q11JQ2"/>
<dbReference type="OrthoDB" id="9803483at2"/>
<dbReference type="InterPro" id="IPR020471">
    <property type="entry name" value="AKR"/>
</dbReference>
<dbReference type="SUPFAM" id="SSF51430">
    <property type="entry name" value="NAD(P)-linked oxidoreductase"/>
    <property type="match status" value="1"/>
</dbReference>
<dbReference type="InterPro" id="IPR036812">
    <property type="entry name" value="NAD(P)_OxRdtase_dom_sf"/>
</dbReference>
<dbReference type="CDD" id="cd19081">
    <property type="entry name" value="AKR_AKR9C1"/>
    <property type="match status" value="1"/>
</dbReference>
<dbReference type="InterPro" id="IPR050523">
    <property type="entry name" value="AKR_Detox_Biosynth"/>
</dbReference>